<comment type="catalytic activity">
    <reaction evidence="7">
        <text>a UDP-3-O-[(3R)-3-hydroxyacyl]-alpha-D-glucosamine + a (3R)-hydroxyacyl-[ACP] = a UDP-2-N,3-O-bis[(3R)-3-hydroxyacyl]-alpha-D-glucosamine + holo-[ACP] + H(+)</text>
        <dbReference type="Rhea" id="RHEA:53836"/>
        <dbReference type="Rhea" id="RHEA-COMP:9685"/>
        <dbReference type="Rhea" id="RHEA-COMP:9945"/>
        <dbReference type="ChEBI" id="CHEBI:15378"/>
        <dbReference type="ChEBI" id="CHEBI:64479"/>
        <dbReference type="ChEBI" id="CHEBI:78827"/>
        <dbReference type="ChEBI" id="CHEBI:137740"/>
        <dbReference type="ChEBI" id="CHEBI:137748"/>
        <dbReference type="EC" id="2.3.1.191"/>
    </reaction>
</comment>
<evidence type="ECO:0000259" key="9">
    <source>
        <dbReference type="Pfam" id="PF25087"/>
    </source>
</evidence>
<dbReference type="InterPro" id="IPR001451">
    <property type="entry name" value="Hexapep"/>
</dbReference>
<dbReference type="HAMAP" id="MF_00523">
    <property type="entry name" value="LpxD"/>
    <property type="match status" value="1"/>
</dbReference>
<dbReference type="Pfam" id="PF04613">
    <property type="entry name" value="LpxD"/>
    <property type="match status" value="1"/>
</dbReference>
<keyword evidence="11" id="KW-1185">Reference proteome</keyword>
<evidence type="ECO:0000313" key="10">
    <source>
        <dbReference type="EMBL" id="SDE16221.1"/>
    </source>
</evidence>
<keyword evidence="5 7" id="KW-0443">Lipid metabolism</keyword>
<dbReference type="NCBIfam" id="TIGR01853">
    <property type="entry name" value="lipid_A_lpxD"/>
    <property type="match status" value="1"/>
</dbReference>
<evidence type="ECO:0000313" key="11">
    <source>
        <dbReference type="Proteomes" id="UP000199109"/>
    </source>
</evidence>
<evidence type="ECO:0000256" key="4">
    <source>
        <dbReference type="ARBA" id="ARBA00022737"/>
    </source>
</evidence>
<feature type="active site" description="Proton acceptor" evidence="7">
    <location>
        <position position="244"/>
    </location>
</feature>
<keyword evidence="3 7" id="KW-0808">Transferase</keyword>
<protein>
    <recommendedName>
        <fullName evidence="7">UDP-3-O-acylglucosamine N-acyltransferase</fullName>
        <ecNumber evidence="7">2.3.1.191</ecNumber>
    </recommendedName>
</protein>
<dbReference type="AlphaFoldDB" id="A0A1G7AN41"/>
<keyword evidence="1 7" id="KW-0444">Lipid biosynthesis</keyword>
<dbReference type="Gene3D" id="3.40.1390.10">
    <property type="entry name" value="MurE/MurF, N-terminal domain"/>
    <property type="match status" value="1"/>
</dbReference>
<comment type="subunit">
    <text evidence="7">Homotrimer.</text>
</comment>
<dbReference type="PANTHER" id="PTHR43378:SF2">
    <property type="entry name" value="UDP-3-O-ACYLGLUCOSAMINE N-ACYLTRANSFERASE 1, MITOCHONDRIAL-RELATED"/>
    <property type="match status" value="1"/>
</dbReference>
<dbReference type="Gene3D" id="2.160.10.10">
    <property type="entry name" value="Hexapeptide repeat proteins"/>
    <property type="match status" value="1"/>
</dbReference>
<dbReference type="InterPro" id="IPR020573">
    <property type="entry name" value="UDP_GlcNAc_AcTrfase_non-rep"/>
</dbReference>
<comment type="function">
    <text evidence="7">Catalyzes the N-acylation of UDP-3-O-acylglucosamine using 3-hydroxyacyl-ACP as the acyl donor. Is involved in the biosynthesis of lipid A, a phosphorylated glycolipid that anchors the lipopolysaccharide to the outer membrane of the cell.</text>
</comment>
<feature type="domain" description="Mannose-1-phosphate guanyltransferase C-terminal" evidence="9">
    <location>
        <begin position="104"/>
        <end position="182"/>
    </location>
</feature>
<dbReference type="UniPathway" id="UPA00973"/>
<dbReference type="EMBL" id="FNAO01000003">
    <property type="protein sequence ID" value="SDE16221.1"/>
    <property type="molecule type" value="Genomic_DNA"/>
</dbReference>
<organism evidence="10 11">
    <name type="scientific">Pricia antarctica</name>
    <dbReference type="NCBI Taxonomy" id="641691"/>
    <lineage>
        <taxon>Bacteria</taxon>
        <taxon>Pseudomonadati</taxon>
        <taxon>Bacteroidota</taxon>
        <taxon>Flavobacteriia</taxon>
        <taxon>Flavobacteriales</taxon>
        <taxon>Flavobacteriaceae</taxon>
        <taxon>Pricia</taxon>
    </lineage>
</organism>
<keyword evidence="2 7" id="KW-0441">Lipid A biosynthesis</keyword>
<dbReference type="SUPFAM" id="SSF51161">
    <property type="entry name" value="Trimeric LpxA-like enzymes"/>
    <property type="match status" value="1"/>
</dbReference>
<dbReference type="EC" id="2.3.1.191" evidence="7"/>
<dbReference type="Pfam" id="PF25087">
    <property type="entry name" value="GMPPB_C"/>
    <property type="match status" value="1"/>
</dbReference>
<name>A0A1G7AN41_9FLAO</name>
<sequence length="335" mass="35436">MPSYSIREINTILKGELIGDTTQKIEGPEEIQKASTNHITLIGSTKYLKYWAASKACATLIDFNVDMEPGDNRALIKVKNVDLAMAELLKLFNPATPVFDIDIHPTAVVHETAKIGDGCKIGANCYIGKDVALGKGVTLYPNVCVFDETSVGDSTIIWSGTVIRERCMIGSHCIFHSNVSIGADGFGYRPCDDGKGLVKIPQIGNVIIGHDVEIGANSCVDRGKFSATIVGDGCKIDNLVQIAHNSIMGRSCIMAGHSGLAGSVTLGDGVIIGGSASIKDHTTIHSGATVCAGSGVMNDVEAGKTVLGYPAQDARDMLKQWAAVRQLVKCKKTVS</sequence>
<dbReference type="NCBIfam" id="NF002060">
    <property type="entry name" value="PRK00892.1"/>
    <property type="match status" value="1"/>
</dbReference>
<comment type="pathway">
    <text evidence="7">Bacterial outer membrane biogenesis; LPS lipid A biosynthesis.</text>
</comment>
<dbReference type="Proteomes" id="UP000199109">
    <property type="component" value="Unassembled WGS sequence"/>
</dbReference>
<evidence type="ECO:0000256" key="1">
    <source>
        <dbReference type="ARBA" id="ARBA00022516"/>
    </source>
</evidence>
<keyword evidence="4 7" id="KW-0677">Repeat</keyword>
<evidence type="ECO:0000256" key="7">
    <source>
        <dbReference type="HAMAP-Rule" id="MF_00523"/>
    </source>
</evidence>
<dbReference type="InterPro" id="IPR007691">
    <property type="entry name" value="LpxD"/>
</dbReference>
<reference evidence="10 11" key="1">
    <citation type="submission" date="2016-10" db="EMBL/GenBank/DDBJ databases">
        <authorList>
            <person name="de Groot N.N."/>
        </authorList>
    </citation>
    <scope>NUCLEOTIDE SEQUENCE [LARGE SCALE GENOMIC DNA]</scope>
    <source>
        <strain evidence="10 11">DSM 23421</strain>
    </source>
</reference>
<evidence type="ECO:0000256" key="5">
    <source>
        <dbReference type="ARBA" id="ARBA00023098"/>
    </source>
</evidence>
<dbReference type="InterPro" id="IPR056729">
    <property type="entry name" value="GMPPB_C"/>
</dbReference>
<dbReference type="CDD" id="cd03352">
    <property type="entry name" value="LbH_LpxD"/>
    <property type="match status" value="1"/>
</dbReference>
<evidence type="ECO:0000256" key="3">
    <source>
        <dbReference type="ARBA" id="ARBA00022679"/>
    </source>
</evidence>
<feature type="domain" description="UDP-3-O-[3-hydroxymyristoyl] glucosamine N-acyltransferase non-repeat region" evidence="8">
    <location>
        <begin position="24"/>
        <end position="91"/>
    </location>
</feature>
<dbReference type="GO" id="GO:0103118">
    <property type="term" value="F:UDP-3-O-[(3R)-3-hydroxyacyl]-glucosamine N-acyltransferase activity"/>
    <property type="evidence" value="ECO:0007669"/>
    <property type="project" value="UniProtKB-EC"/>
</dbReference>
<dbReference type="GO" id="GO:0009245">
    <property type="term" value="P:lipid A biosynthetic process"/>
    <property type="evidence" value="ECO:0007669"/>
    <property type="project" value="UniProtKB-UniRule"/>
</dbReference>
<accession>A0A1G7AN41</accession>
<dbReference type="STRING" id="641691.SAMN05421636_103461"/>
<evidence type="ECO:0000256" key="2">
    <source>
        <dbReference type="ARBA" id="ARBA00022556"/>
    </source>
</evidence>
<dbReference type="GO" id="GO:0016410">
    <property type="term" value="F:N-acyltransferase activity"/>
    <property type="evidence" value="ECO:0007669"/>
    <property type="project" value="InterPro"/>
</dbReference>
<dbReference type="PANTHER" id="PTHR43378">
    <property type="entry name" value="UDP-3-O-ACYLGLUCOSAMINE N-ACYLTRANSFERASE"/>
    <property type="match status" value="1"/>
</dbReference>
<dbReference type="RefSeq" id="WP_091867300.1">
    <property type="nucleotide sequence ID" value="NZ_FNAO01000003.1"/>
</dbReference>
<gene>
    <name evidence="7" type="primary">lpxD</name>
    <name evidence="10" type="ORF">SAMN05421636_103461</name>
</gene>
<dbReference type="Pfam" id="PF14602">
    <property type="entry name" value="Hexapep_2"/>
    <property type="match status" value="1"/>
</dbReference>
<keyword evidence="6 7" id="KW-0012">Acyltransferase</keyword>
<evidence type="ECO:0000259" key="8">
    <source>
        <dbReference type="Pfam" id="PF04613"/>
    </source>
</evidence>
<dbReference type="OrthoDB" id="9784739at2"/>
<comment type="similarity">
    <text evidence="7">Belongs to the transferase hexapeptide repeat family. LpxD subfamily.</text>
</comment>
<dbReference type="GO" id="GO:0016020">
    <property type="term" value="C:membrane"/>
    <property type="evidence" value="ECO:0007669"/>
    <property type="project" value="GOC"/>
</dbReference>
<proteinExistence type="inferred from homology"/>
<dbReference type="InterPro" id="IPR011004">
    <property type="entry name" value="Trimer_LpxA-like_sf"/>
</dbReference>
<evidence type="ECO:0000256" key="6">
    <source>
        <dbReference type="ARBA" id="ARBA00023315"/>
    </source>
</evidence>